<name>A0A8J8SEB9_9FIRM</name>
<feature type="active site" description="Proton acceptor" evidence="4">
    <location>
        <position position="159"/>
    </location>
</feature>
<sequence length="282" mass="32119">MYQATLVLEGGATRGVYTAGILDYFMEQELEVSNILGVSAGSCNCVDYISGQIGRSKDCMIITKKENVYYGIRKLVEKGKLIDMDLLFDDFANKVFPFDYDAFLDSDTDCEIVATNCVSGKAEYMKPHKKEELMSICRASSSVPLIAPMVWINDTPYLDGGIADSVPIDRAMELGNKKIIVILTRNKGYRKKAPSKTMLRLCKRKYSAYPKFISALENRYKVYNKTMDYIDELEKKGDIFVMRPTLPPVSRFEKSVEKLNEFYNHGYEDGKKNYTALLEYIK</sequence>
<dbReference type="SUPFAM" id="SSF52151">
    <property type="entry name" value="FabD/lysophospholipase-like"/>
    <property type="match status" value="1"/>
</dbReference>
<comment type="caution">
    <text evidence="4">Lacks conserved residue(s) required for the propagation of feature annotation.</text>
</comment>
<dbReference type="GO" id="GO:0016787">
    <property type="term" value="F:hydrolase activity"/>
    <property type="evidence" value="ECO:0007669"/>
    <property type="project" value="UniProtKB-UniRule"/>
</dbReference>
<dbReference type="PROSITE" id="PS51635">
    <property type="entry name" value="PNPLA"/>
    <property type="match status" value="1"/>
</dbReference>
<accession>A0A8J8SEB9</accession>
<evidence type="ECO:0000256" key="2">
    <source>
        <dbReference type="ARBA" id="ARBA00022963"/>
    </source>
</evidence>
<dbReference type="InterPro" id="IPR050301">
    <property type="entry name" value="NTE"/>
</dbReference>
<dbReference type="Gene3D" id="3.40.1090.10">
    <property type="entry name" value="Cytosolic phospholipase A2 catalytic domain"/>
    <property type="match status" value="2"/>
</dbReference>
<reference evidence="6 7" key="1">
    <citation type="submission" date="2020-07" db="EMBL/GenBank/DDBJ databases">
        <title>Vallitalea guaymasensis genome.</title>
        <authorList>
            <person name="Postec A."/>
        </authorList>
    </citation>
    <scope>NUCLEOTIDE SEQUENCE [LARGE SCALE GENOMIC DNA]</scope>
    <source>
        <strain evidence="6 7">Ra1766G1</strain>
    </source>
</reference>
<dbReference type="AlphaFoldDB" id="A0A8J8SEB9"/>
<feature type="short sequence motif" description="GXSXG" evidence="4">
    <location>
        <begin position="37"/>
        <end position="41"/>
    </location>
</feature>
<dbReference type="CDD" id="cd07208">
    <property type="entry name" value="Pat_hypo_Ecoli_yjju_like"/>
    <property type="match status" value="1"/>
</dbReference>
<evidence type="ECO:0000313" key="6">
    <source>
        <dbReference type="EMBL" id="QUH31376.1"/>
    </source>
</evidence>
<dbReference type="GO" id="GO:0016042">
    <property type="term" value="P:lipid catabolic process"/>
    <property type="evidence" value="ECO:0007669"/>
    <property type="project" value="UniProtKB-UniRule"/>
</dbReference>
<proteinExistence type="predicted"/>
<dbReference type="Pfam" id="PF19890">
    <property type="entry name" value="DUF6363"/>
    <property type="match status" value="1"/>
</dbReference>
<evidence type="ECO:0000256" key="4">
    <source>
        <dbReference type="PROSITE-ProRule" id="PRU01161"/>
    </source>
</evidence>
<protein>
    <submittedName>
        <fullName evidence="6">Patatin family protein</fullName>
    </submittedName>
</protein>
<dbReference type="Pfam" id="PF01734">
    <property type="entry name" value="Patatin"/>
    <property type="match status" value="1"/>
</dbReference>
<dbReference type="KEGG" id="vgu:HYG85_21590"/>
<gene>
    <name evidence="6" type="ORF">HYG85_21590</name>
</gene>
<feature type="short sequence motif" description="DGA/G" evidence="4">
    <location>
        <begin position="159"/>
        <end position="161"/>
    </location>
</feature>
<keyword evidence="7" id="KW-1185">Reference proteome</keyword>
<evidence type="ECO:0000256" key="1">
    <source>
        <dbReference type="ARBA" id="ARBA00022801"/>
    </source>
</evidence>
<dbReference type="RefSeq" id="WP_212691422.1">
    <property type="nucleotide sequence ID" value="NZ_CP058561.1"/>
</dbReference>
<feature type="domain" description="PNPLA" evidence="5">
    <location>
        <begin position="6"/>
        <end position="172"/>
    </location>
</feature>
<dbReference type="InterPro" id="IPR002641">
    <property type="entry name" value="PNPLA_dom"/>
</dbReference>
<dbReference type="EMBL" id="CP058561">
    <property type="protein sequence ID" value="QUH31376.1"/>
    <property type="molecule type" value="Genomic_DNA"/>
</dbReference>
<dbReference type="PANTHER" id="PTHR14226:SF25">
    <property type="entry name" value="PHOSPHOESTERASE"/>
    <property type="match status" value="1"/>
</dbReference>
<feature type="active site" description="Nucleophile" evidence="4">
    <location>
        <position position="39"/>
    </location>
</feature>
<keyword evidence="1 4" id="KW-0378">Hydrolase</keyword>
<organism evidence="6 7">
    <name type="scientific">Vallitalea guaymasensis</name>
    <dbReference type="NCBI Taxonomy" id="1185412"/>
    <lineage>
        <taxon>Bacteria</taxon>
        <taxon>Bacillati</taxon>
        <taxon>Bacillota</taxon>
        <taxon>Clostridia</taxon>
        <taxon>Lachnospirales</taxon>
        <taxon>Vallitaleaceae</taxon>
        <taxon>Vallitalea</taxon>
    </lineage>
</organism>
<evidence type="ECO:0000259" key="5">
    <source>
        <dbReference type="PROSITE" id="PS51635"/>
    </source>
</evidence>
<dbReference type="InterPro" id="IPR045943">
    <property type="entry name" value="DUF6363"/>
</dbReference>
<dbReference type="Proteomes" id="UP000677305">
    <property type="component" value="Chromosome"/>
</dbReference>
<keyword evidence="3 4" id="KW-0443">Lipid metabolism</keyword>
<evidence type="ECO:0000313" key="7">
    <source>
        <dbReference type="Proteomes" id="UP000677305"/>
    </source>
</evidence>
<keyword evidence="2 4" id="KW-0442">Lipid degradation</keyword>
<dbReference type="PANTHER" id="PTHR14226">
    <property type="entry name" value="NEUROPATHY TARGET ESTERASE/SWISS CHEESE D.MELANOGASTER"/>
    <property type="match status" value="1"/>
</dbReference>
<dbReference type="InterPro" id="IPR016035">
    <property type="entry name" value="Acyl_Trfase/lysoPLipase"/>
</dbReference>
<evidence type="ECO:0000256" key="3">
    <source>
        <dbReference type="ARBA" id="ARBA00023098"/>
    </source>
</evidence>
<dbReference type="InterPro" id="IPR037483">
    <property type="entry name" value="YjjU-like"/>
</dbReference>